<keyword evidence="3" id="KW-1185">Reference proteome</keyword>
<proteinExistence type="predicted"/>
<evidence type="ECO:0000256" key="1">
    <source>
        <dbReference type="SAM" id="MobiDB-lite"/>
    </source>
</evidence>
<feature type="compositionally biased region" description="Low complexity" evidence="1">
    <location>
        <begin position="38"/>
        <end position="49"/>
    </location>
</feature>
<name>Q13WZ7_PARXL</name>
<evidence type="ECO:0000313" key="2">
    <source>
        <dbReference type="EMBL" id="ABE31392.1"/>
    </source>
</evidence>
<feature type="compositionally biased region" description="Basic and acidic residues" evidence="1">
    <location>
        <begin position="54"/>
        <end position="69"/>
    </location>
</feature>
<dbReference type="EMBL" id="CP000270">
    <property type="protein sequence ID" value="ABE31392.1"/>
    <property type="molecule type" value="Genomic_DNA"/>
</dbReference>
<reference evidence="2 3" key="1">
    <citation type="journal article" date="2006" name="Proc. Natl. Acad. Sci. U.S.A.">
        <title>Burkholderia xenovorans LB400 harbors a multi-replicon, 9.73-Mbp genome shaped for versatility.</title>
        <authorList>
            <person name="Chain P.S."/>
            <person name="Denef V.J."/>
            <person name="Konstantinidis K.T."/>
            <person name="Vergez L.M."/>
            <person name="Agullo L."/>
            <person name="Reyes V.L."/>
            <person name="Hauser L."/>
            <person name="Cordova M."/>
            <person name="Gomez L."/>
            <person name="Gonzalez M."/>
            <person name="Land M."/>
            <person name="Lao V."/>
            <person name="Larimer F."/>
            <person name="LiPuma J.J."/>
            <person name="Mahenthiralingam E."/>
            <person name="Malfatti S.A."/>
            <person name="Marx C.J."/>
            <person name="Parnell J.J."/>
            <person name="Ramette A."/>
            <person name="Richardson P."/>
            <person name="Seeger M."/>
            <person name="Smith D."/>
            <person name="Spilker T."/>
            <person name="Sul W.J."/>
            <person name="Tsoi T.V."/>
            <person name="Ulrich L.E."/>
            <person name="Zhulin I.B."/>
            <person name="Tiedje J.M."/>
        </authorList>
    </citation>
    <scope>NUCLEOTIDE SEQUENCE [LARGE SCALE GENOMIC DNA]</scope>
    <source>
        <strain evidence="2 3">LB400</strain>
    </source>
</reference>
<feature type="region of interest" description="Disordered" evidence="1">
    <location>
        <begin position="16"/>
        <end position="94"/>
    </location>
</feature>
<protein>
    <submittedName>
        <fullName evidence="2">Uncharacterized protein</fullName>
    </submittedName>
</protein>
<dbReference type="KEGG" id="bxe:Bxe_A1563"/>
<dbReference type="STRING" id="266265.Bxe_A1563"/>
<organism evidence="2 3">
    <name type="scientific">Paraburkholderia xenovorans (strain LB400)</name>
    <dbReference type="NCBI Taxonomy" id="266265"/>
    <lineage>
        <taxon>Bacteria</taxon>
        <taxon>Pseudomonadati</taxon>
        <taxon>Pseudomonadota</taxon>
        <taxon>Betaproteobacteria</taxon>
        <taxon>Burkholderiales</taxon>
        <taxon>Burkholderiaceae</taxon>
        <taxon>Paraburkholderia</taxon>
    </lineage>
</organism>
<sequence>MVDWWWTDAVQPGKVRRSANVENRRKINPKHAPDRSRASGAARRSAIISPFYEAIKDRHGSGTSQRDRSLTGGPAHSRKRATGVSLTTTTKHCV</sequence>
<dbReference type="Proteomes" id="UP000001817">
    <property type="component" value="Chromosome 1"/>
</dbReference>
<feature type="compositionally biased region" description="Polar residues" evidence="1">
    <location>
        <begin position="84"/>
        <end position="94"/>
    </location>
</feature>
<evidence type="ECO:0000313" key="3">
    <source>
        <dbReference type="Proteomes" id="UP000001817"/>
    </source>
</evidence>
<gene>
    <name evidence="2" type="ORF">Bxe_A1563</name>
</gene>
<dbReference type="AlphaFoldDB" id="Q13WZ7"/>
<accession>Q13WZ7</accession>